<name>A0A2U0SB94_9SPHN</name>
<dbReference type="EMBL" id="QENQ01000001">
    <property type="protein sequence ID" value="PVX28561.1"/>
    <property type="molecule type" value="Genomic_DNA"/>
</dbReference>
<dbReference type="RefSeq" id="WP_116468009.1">
    <property type="nucleotide sequence ID" value="NZ_QENQ01000001.1"/>
</dbReference>
<evidence type="ECO:0000313" key="2">
    <source>
        <dbReference type="Proteomes" id="UP000245890"/>
    </source>
</evidence>
<reference evidence="1 2" key="1">
    <citation type="submission" date="2018-05" db="EMBL/GenBank/DDBJ databases">
        <title>Description of Sphingomonas pokkalii sp nov, isolated from the rhizosphere of saline tolerant pokkali rice and its draft genome analysis.</title>
        <authorList>
            <person name="Menon R."/>
            <person name="Kumari S."/>
            <person name="Rameshkumar N."/>
        </authorList>
    </citation>
    <scope>NUCLEOTIDE SEQUENCE [LARGE SCALE GENOMIC DNA]</scope>
    <source>
        <strain evidence="1 2">L3B27</strain>
    </source>
</reference>
<organism evidence="1 2">
    <name type="scientific">Sphingomonas pokkalii</name>
    <dbReference type="NCBI Taxonomy" id="2175090"/>
    <lineage>
        <taxon>Bacteria</taxon>
        <taxon>Pseudomonadati</taxon>
        <taxon>Pseudomonadota</taxon>
        <taxon>Alphaproteobacteria</taxon>
        <taxon>Sphingomonadales</taxon>
        <taxon>Sphingomonadaceae</taxon>
        <taxon>Sphingomonas</taxon>
    </lineage>
</organism>
<comment type="caution">
    <text evidence="1">The sequence shown here is derived from an EMBL/GenBank/DDBJ whole genome shotgun (WGS) entry which is preliminary data.</text>
</comment>
<gene>
    <name evidence="1" type="ORF">DD559_03770</name>
</gene>
<evidence type="ECO:0008006" key="3">
    <source>
        <dbReference type="Google" id="ProtNLM"/>
    </source>
</evidence>
<accession>A0A2U0SB94</accession>
<sequence length="95" mass="10025">MNEPIADPAETPAAKSLRQGPFRRKFTAVRLAPESAERQSRVALLAWNTLGGEQAMAFLNAHDDALGGRPLDLAVASADGCEAVERAIAARAAAR</sequence>
<keyword evidence="2" id="KW-1185">Reference proteome</keyword>
<proteinExistence type="predicted"/>
<dbReference type="OrthoDB" id="7473598at2"/>
<dbReference type="Proteomes" id="UP000245890">
    <property type="component" value="Unassembled WGS sequence"/>
</dbReference>
<evidence type="ECO:0000313" key="1">
    <source>
        <dbReference type="EMBL" id="PVX28561.1"/>
    </source>
</evidence>
<protein>
    <recommendedName>
        <fullName evidence="3">Antitoxin Xre/MbcA/ParS-like toxin-binding domain-containing protein</fullName>
    </recommendedName>
</protein>
<dbReference type="AlphaFoldDB" id="A0A2U0SB94"/>